<organism evidence="2 3">
    <name type="scientific">Ficus carica</name>
    <name type="common">Common fig</name>
    <dbReference type="NCBI Taxonomy" id="3494"/>
    <lineage>
        <taxon>Eukaryota</taxon>
        <taxon>Viridiplantae</taxon>
        <taxon>Streptophyta</taxon>
        <taxon>Embryophyta</taxon>
        <taxon>Tracheophyta</taxon>
        <taxon>Spermatophyta</taxon>
        <taxon>Magnoliopsida</taxon>
        <taxon>eudicotyledons</taxon>
        <taxon>Gunneridae</taxon>
        <taxon>Pentapetalae</taxon>
        <taxon>rosids</taxon>
        <taxon>fabids</taxon>
        <taxon>Rosales</taxon>
        <taxon>Moraceae</taxon>
        <taxon>Ficeae</taxon>
        <taxon>Ficus</taxon>
    </lineage>
</organism>
<keyword evidence="3" id="KW-1185">Reference proteome</keyword>
<dbReference type="Proteomes" id="UP001187192">
    <property type="component" value="Unassembled WGS sequence"/>
</dbReference>
<gene>
    <name evidence="2" type="ORF">TIFTF001_029853</name>
</gene>
<protein>
    <submittedName>
        <fullName evidence="2">Uncharacterized protein</fullName>
    </submittedName>
</protein>
<feature type="region of interest" description="Disordered" evidence="1">
    <location>
        <begin position="39"/>
        <end position="61"/>
    </location>
</feature>
<reference evidence="2" key="1">
    <citation type="submission" date="2023-07" db="EMBL/GenBank/DDBJ databases">
        <title>draft genome sequence of fig (Ficus carica).</title>
        <authorList>
            <person name="Takahashi T."/>
            <person name="Nishimura K."/>
        </authorList>
    </citation>
    <scope>NUCLEOTIDE SEQUENCE</scope>
</reference>
<accession>A0AA88DT31</accession>
<sequence length="139" mass="15530">MSRLQESIYNLPPQVNGEYSQDLPYLRNQQSDNLNWECKQPETTQRRQSRNHSTSTSIKEFTPIMGRGHMFGAHCGVMADIVDVNNLATTAAMNENGSPNDETTPPTEPSQQADDQTLALQLQRQEANDQGIAQLIAKN</sequence>
<evidence type="ECO:0000313" key="2">
    <source>
        <dbReference type="EMBL" id="GMN60760.1"/>
    </source>
</evidence>
<evidence type="ECO:0000313" key="3">
    <source>
        <dbReference type="Proteomes" id="UP001187192"/>
    </source>
</evidence>
<comment type="caution">
    <text evidence="2">The sequence shown here is derived from an EMBL/GenBank/DDBJ whole genome shotgun (WGS) entry which is preliminary data.</text>
</comment>
<dbReference type="AlphaFoldDB" id="A0AA88DT31"/>
<name>A0AA88DT31_FICCA</name>
<feature type="region of interest" description="Disordered" evidence="1">
    <location>
        <begin position="91"/>
        <end position="116"/>
    </location>
</feature>
<dbReference type="EMBL" id="BTGU01000102">
    <property type="protein sequence ID" value="GMN60760.1"/>
    <property type="molecule type" value="Genomic_DNA"/>
</dbReference>
<proteinExistence type="predicted"/>
<feature type="compositionally biased region" description="Polar residues" evidence="1">
    <location>
        <begin position="91"/>
        <end position="105"/>
    </location>
</feature>
<evidence type="ECO:0000256" key="1">
    <source>
        <dbReference type="SAM" id="MobiDB-lite"/>
    </source>
</evidence>